<dbReference type="Gene3D" id="2.30.42.10">
    <property type="match status" value="1"/>
</dbReference>
<dbReference type="InterPro" id="IPR009003">
    <property type="entry name" value="Peptidase_S1_PA"/>
</dbReference>
<proteinExistence type="inferred from homology"/>
<dbReference type="InterPro" id="IPR036034">
    <property type="entry name" value="PDZ_sf"/>
</dbReference>
<comment type="caution">
    <text evidence="6">The sequence shown here is derived from an EMBL/GenBank/DDBJ whole genome shotgun (WGS) entry which is preliminary data.</text>
</comment>
<evidence type="ECO:0000313" key="7">
    <source>
        <dbReference type="Proteomes" id="UP001589788"/>
    </source>
</evidence>
<accession>A0ABV6C6C5</accession>
<dbReference type="EC" id="3.4.21.-" evidence="6"/>
<name>A0ABV6C6C5_9ACTN</name>
<keyword evidence="4" id="KW-1133">Transmembrane helix</keyword>
<dbReference type="Pfam" id="PF13365">
    <property type="entry name" value="Trypsin_2"/>
    <property type="match status" value="1"/>
</dbReference>
<keyword evidence="7" id="KW-1185">Reference proteome</keyword>
<dbReference type="InterPro" id="IPR051201">
    <property type="entry name" value="Chloro_Bact_Ser_Proteases"/>
</dbReference>
<sequence>MIPPAAGHDGKTGRRRGTPWLAVALVAALVGAVVGGLVGGVVATSGQRTIVEQFRPTRSDLGVPGAPVDVAAIIQKVLPAVVSIQTTSFEPSVVGDETVVGAGSGMIVTPSGEVLTNNHVVAGAVSVRVTLYGQTVSHPGKVIGTDPANDMALVQIEGVHGLPTVHFARPSSIALGAGVVAIGNALALAPGSPSVTSGIVSGLDRAFSAQLPDGYTEHITGAIQTDAAINPGNSGGPLVDVHGHVIGMDTAVASSSPGNAPAQNVGFAIPVTQLEAELPKLEAGAGRPTAKTYLGVVVTSITPALQAEFGLPATTGALVLEVVPGSPAAAAGLVAGDVIVGLDGQPIDSPTALVSAVQHHAPGQQVTLAILADGKTRTVSVTLGSEELAVP</sequence>
<keyword evidence="4" id="KW-0472">Membrane</keyword>
<feature type="domain" description="PDZ" evidence="5">
    <location>
        <begin position="275"/>
        <end position="374"/>
    </location>
</feature>
<dbReference type="PROSITE" id="PS50106">
    <property type="entry name" value="PDZ"/>
    <property type="match status" value="1"/>
</dbReference>
<dbReference type="Pfam" id="PF13180">
    <property type="entry name" value="PDZ_2"/>
    <property type="match status" value="1"/>
</dbReference>
<dbReference type="PANTHER" id="PTHR43343:SF3">
    <property type="entry name" value="PROTEASE DO-LIKE 8, CHLOROPLASTIC"/>
    <property type="match status" value="1"/>
</dbReference>
<evidence type="ECO:0000256" key="2">
    <source>
        <dbReference type="ARBA" id="ARBA00022670"/>
    </source>
</evidence>
<dbReference type="GO" id="GO:0008233">
    <property type="term" value="F:peptidase activity"/>
    <property type="evidence" value="ECO:0007669"/>
    <property type="project" value="UniProtKB-KW"/>
</dbReference>
<dbReference type="SMART" id="SM00228">
    <property type="entry name" value="PDZ"/>
    <property type="match status" value="1"/>
</dbReference>
<dbReference type="EMBL" id="JBHLYQ010000112">
    <property type="protein sequence ID" value="MFC0082532.1"/>
    <property type="molecule type" value="Genomic_DNA"/>
</dbReference>
<dbReference type="Gene3D" id="2.40.10.10">
    <property type="entry name" value="Trypsin-like serine proteases"/>
    <property type="match status" value="2"/>
</dbReference>
<dbReference type="RefSeq" id="WP_248105468.1">
    <property type="nucleotide sequence ID" value="NZ_JAKHEX010000002.1"/>
</dbReference>
<organism evidence="6 7">
    <name type="scientific">Aciditerrimonas ferrireducens</name>
    <dbReference type="NCBI Taxonomy" id="667306"/>
    <lineage>
        <taxon>Bacteria</taxon>
        <taxon>Bacillati</taxon>
        <taxon>Actinomycetota</taxon>
        <taxon>Acidimicrobiia</taxon>
        <taxon>Acidimicrobiales</taxon>
        <taxon>Acidimicrobiaceae</taxon>
        <taxon>Aciditerrimonas</taxon>
    </lineage>
</organism>
<gene>
    <name evidence="6" type="ORF">ACFFRE_10360</name>
</gene>
<dbReference type="GO" id="GO:0006508">
    <property type="term" value="P:proteolysis"/>
    <property type="evidence" value="ECO:0007669"/>
    <property type="project" value="UniProtKB-KW"/>
</dbReference>
<dbReference type="PANTHER" id="PTHR43343">
    <property type="entry name" value="PEPTIDASE S12"/>
    <property type="match status" value="1"/>
</dbReference>
<dbReference type="PRINTS" id="PR00834">
    <property type="entry name" value="PROTEASES2C"/>
</dbReference>
<comment type="similarity">
    <text evidence="1">Belongs to the peptidase S1C family.</text>
</comment>
<reference evidence="6 7" key="1">
    <citation type="submission" date="2024-09" db="EMBL/GenBank/DDBJ databases">
        <authorList>
            <person name="Sun Q."/>
            <person name="Mori K."/>
        </authorList>
    </citation>
    <scope>NUCLEOTIDE SEQUENCE [LARGE SCALE GENOMIC DNA]</scope>
    <source>
        <strain evidence="6 7">JCM 15389</strain>
    </source>
</reference>
<dbReference type="Proteomes" id="UP001589788">
    <property type="component" value="Unassembled WGS sequence"/>
</dbReference>
<evidence type="ECO:0000259" key="5">
    <source>
        <dbReference type="PROSITE" id="PS50106"/>
    </source>
</evidence>
<dbReference type="InterPro" id="IPR001478">
    <property type="entry name" value="PDZ"/>
</dbReference>
<dbReference type="InterPro" id="IPR001940">
    <property type="entry name" value="Peptidase_S1C"/>
</dbReference>
<protein>
    <submittedName>
        <fullName evidence="6">S1C family serine protease</fullName>
        <ecNumber evidence="6">3.4.21.-</ecNumber>
    </submittedName>
</protein>
<keyword evidence="3 6" id="KW-0378">Hydrolase</keyword>
<feature type="transmembrane region" description="Helical" evidence="4">
    <location>
        <begin position="20"/>
        <end position="43"/>
    </location>
</feature>
<keyword evidence="4" id="KW-0812">Transmembrane</keyword>
<dbReference type="SUPFAM" id="SSF50156">
    <property type="entry name" value="PDZ domain-like"/>
    <property type="match status" value="1"/>
</dbReference>
<keyword evidence="2 6" id="KW-0645">Protease</keyword>
<evidence type="ECO:0000256" key="4">
    <source>
        <dbReference type="SAM" id="Phobius"/>
    </source>
</evidence>
<evidence type="ECO:0000256" key="3">
    <source>
        <dbReference type="ARBA" id="ARBA00022801"/>
    </source>
</evidence>
<dbReference type="InterPro" id="IPR043504">
    <property type="entry name" value="Peptidase_S1_PA_chymotrypsin"/>
</dbReference>
<evidence type="ECO:0000313" key="6">
    <source>
        <dbReference type="EMBL" id="MFC0082532.1"/>
    </source>
</evidence>
<evidence type="ECO:0000256" key="1">
    <source>
        <dbReference type="ARBA" id="ARBA00010541"/>
    </source>
</evidence>
<dbReference type="SUPFAM" id="SSF50494">
    <property type="entry name" value="Trypsin-like serine proteases"/>
    <property type="match status" value="1"/>
</dbReference>